<dbReference type="GO" id="GO:0046353">
    <property type="term" value="F:aminoglycoside 3-N-acetyltransferase activity"/>
    <property type="evidence" value="ECO:0007669"/>
    <property type="project" value="UniProtKB-EC"/>
</dbReference>
<reference evidence="5" key="1">
    <citation type="submission" date="2021-01" db="EMBL/GenBank/DDBJ databases">
        <title>Whole genome shotgun sequence of Rhizocola hellebori NBRC 109834.</title>
        <authorList>
            <person name="Komaki H."/>
            <person name="Tamura T."/>
        </authorList>
    </citation>
    <scope>NUCLEOTIDE SEQUENCE</scope>
    <source>
        <strain evidence="5">NBRC 109834</strain>
    </source>
</reference>
<dbReference type="GO" id="GO:0046677">
    <property type="term" value="P:response to antibiotic"/>
    <property type="evidence" value="ECO:0007669"/>
    <property type="project" value="UniProtKB-KW"/>
</dbReference>
<keyword evidence="6" id="KW-1185">Reference proteome</keyword>
<dbReference type="EMBL" id="BONY01000053">
    <property type="protein sequence ID" value="GIH08688.1"/>
    <property type="molecule type" value="Genomic_DNA"/>
</dbReference>
<evidence type="ECO:0000256" key="4">
    <source>
        <dbReference type="RuleBase" id="RU365031"/>
    </source>
</evidence>
<gene>
    <name evidence="5" type="ORF">Rhe02_67550</name>
</gene>
<sequence>MFWSRVWPVTAPLPTESMASRASLARDFRRLGLNAGDTVLVHASLRSLGWVCGGATGVVLALTDVLGREGCLIVPAQTPDNRDPSRWENPRVPESMWDEIRDHILPFDPKRSPALAMGLIAEQVRTWPGAIRSRHPQTSFAGIGPAAEKLLATHELSCQLGHESPLGALYRADARFLLLGVGFDRCTAFHLAEYNLPGQVTRTNRCVVRKRGQRRWVEYQDIDLNAGDFAALGNDFENDRSVSVGTVGSATARLASVRDAVSYAEGWFMKNRHRTPS</sequence>
<evidence type="ECO:0000256" key="1">
    <source>
        <dbReference type="ARBA" id="ARBA00006383"/>
    </source>
</evidence>
<dbReference type="EC" id="2.3.1.-" evidence="4"/>
<keyword evidence="3 4" id="KW-0012">Acyltransferase</keyword>
<comment type="caution">
    <text evidence="5">The sequence shown here is derived from an EMBL/GenBank/DDBJ whole genome shotgun (WGS) entry which is preliminary data.</text>
</comment>
<dbReference type="Proteomes" id="UP000612899">
    <property type="component" value="Unassembled WGS sequence"/>
</dbReference>
<organism evidence="5 6">
    <name type="scientific">Rhizocola hellebori</name>
    <dbReference type="NCBI Taxonomy" id="1392758"/>
    <lineage>
        <taxon>Bacteria</taxon>
        <taxon>Bacillati</taxon>
        <taxon>Actinomycetota</taxon>
        <taxon>Actinomycetes</taxon>
        <taxon>Micromonosporales</taxon>
        <taxon>Micromonosporaceae</taxon>
        <taxon>Rhizocola</taxon>
    </lineage>
</organism>
<dbReference type="AlphaFoldDB" id="A0A8J3QD39"/>
<evidence type="ECO:0000256" key="3">
    <source>
        <dbReference type="ARBA" id="ARBA00023315"/>
    </source>
</evidence>
<dbReference type="PANTHER" id="PTHR11104:SF0">
    <property type="entry name" value="SPBETA PROPHAGE-DERIVED AMINOGLYCOSIDE N(3')-ACETYLTRANSFERASE-LIKE PROTEIN YOKD"/>
    <property type="match status" value="1"/>
</dbReference>
<keyword evidence="4" id="KW-0046">Antibiotic resistance</keyword>
<dbReference type="Pfam" id="PF02522">
    <property type="entry name" value="Antibiotic_NAT"/>
    <property type="match status" value="1"/>
</dbReference>
<comment type="similarity">
    <text evidence="1 4">Belongs to the antibiotic N-acetyltransferase family.</text>
</comment>
<evidence type="ECO:0000313" key="5">
    <source>
        <dbReference type="EMBL" id="GIH08688.1"/>
    </source>
</evidence>
<comment type="catalytic activity">
    <reaction evidence="4">
        <text>a 2-deoxystreptamine antibiotic + acetyl-CoA = an N(3)-acetyl-2-deoxystreptamine antibiotic + CoA + H(+)</text>
        <dbReference type="Rhea" id="RHEA:12665"/>
        <dbReference type="ChEBI" id="CHEBI:15378"/>
        <dbReference type="ChEBI" id="CHEBI:57287"/>
        <dbReference type="ChEBI" id="CHEBI:57288"/>
        <dbReference type="ChEBI" id="CHEBI:57921"/>
        <dbReference type="ChEBI" id="CHEBI:77452"/>
        <dbReference type="EC" id="2.3.1.81"/>
    </reaction>
</comment>
<name>A0A8J3QD39_9ACTN</name>
<protein>
    <recommendedName>
        <fullName evidence="4">Aminoglycoside N(3)-acetyltransferase</fullName>
        <ecNumber evidence="4">2.3.1.-</ecNumber>
    </recommendedName>
</protein>
<dbReference type="InterPro" id="IPR003679">
    <property type="entry name" value="Amioglycoside_AcTrfase"/>
</dbReference>
<dbReference type="PANTHER" id="PTHR11104">
    <property type="entry name" value="AMINOGLYCOSIDE N3-ACETYLTRANSFERASE"/>
    <property type="match status" value="1"/>
</dbReference>
<evidence type="ECO:0000256" key="2">
    <source>
        <dbReference type="ARBA" id="ARBA00022679"/>
    </source>
</evidence>
<dbReference type="SUPFAM" id="SSF110710">
    <property type="entry name" value="TTHA0583/YokD-like"/>
    <property type="match status" value="1"/>
</dbReference>
<accession>A0A8J3QD39</accession>
<dbReference type="InterPro" id="IPR028345">
    <property type="entry name" value="Antibiotic_NAT-like"/>
</dbReference>
<proteinExistence type="inferred from homology"/>
<keyword evidence="2 4" id="KW-0808">Transferase</keyword>
<evidence type="ECO:0000313" key="6">
    <source>
        <dbReference type="Proteomes" id="UP000612899"/>
    </source>
</evidence>